<evidence type="ECO:0000313" key="2">
    <source>
        <dbReference type="Proteomes" id="UP000050280"/>
    </source>
</evidence>
<organism evidence="1 2">
    <name type="scientific">Croceitalea dokdonensis DOKDO 023</name>
    <dbReference type="NCBI Taxonomy" id="1300341"/>
    <lineage>
        <taxon>Bacteria</taxon>
        <taxon>Pseudomonadati</taxon>
        <taxon>Bacteroidota</taxon>
        <taxon>Flavobacteriia</taxon>
        <taxon>Flavobacteriales</taxon>
        <taxon>Flavobacteriaceae</taxon>
        <taxon>Croceitalea</taxon>
    </lineage>
</organism>
<dbReference type="STRING" id="1300341.I595_369"/>
<dbReference type="AlphaFoldDB" id="A0A0P7B465"/>
<proteinExistence type="predicted"/>
<protein>
    <submittedName>
        <fullName evidence="1">Uncharacterized protein</fullName>
    </submittedName>
</protein>
<comment type="caution">
    <text evidence="1">The sequence shown here is derived from an EMBL/GenBank/DDBJ whole genome shotgun (WGS) entry which is preliminary data.</text>
</comment>
<gene>
    <name evidence="1" type="ORF">I595_369</name>
</gene>
<dbReference type="EMBL" id="LDJX01000001">
    <property type="protein sequence ID" value="KPM33466.1"/>
    <property type="molecule type" value="Genomic_DNA"/>
</dbReference>
<evidence type="ECO:0000313" key="1">
    <source>
        <dbReference type="EMBL" id="KPM33466.1"/>
    </source>
</evidence>
<reference evidence="1 2" key="1">
    <citation type="submission" date="2015-09" db="EMBL/GenBank/DDBJ databases">
        <title>Genome sequence of the marine flavobacterium Croceitalea dokdonensis DOKDO 023 that contains proton- and sodium-pumping rhodopsins.</title>
        <authorList>
            <person name="Kwon S.-K."/>
            <person name="Lee H.K."/>
            <person name="Kwak M.-J."/>
            <person name="Kim J.F."/>
        </authorList>
    </citation>
    <scope>NUCLEOTIDE SEQUENCE [LARGE SCALE GENOMIC DNA]</scope>
    <source>
        <strain evidence="1 2">DOKDO 023</strain>
    </source>
</reference>
<keyword evidence="2" id="KW-1185">Reference proteome</keyword>
<accession>A0A0P7B465</accession>
<sequence>MKLRFLLLFLSTLADVYLKTHSLVQWYKPIRLKLRAKETYQWIVRILWKGTTYKAVLRM</sequence>
<name>A0A0P7B465_9FLAO</name>
<dbReference type="Proteomes" id="UP000050280">
    <property type="component" value="Unassembled WGS sequence"/>
</dbReference>